<reference evidence="1 2" key="1">
    <citation type="submission" date="2018-08" db="EMBL/GenBank/DDBJ databases">
        <title>Crown Gall in kiwifruit.</title>
        <authorList>
            <person name="Visnovsky S.B."/>
            <person name="Pitman A.R."/>
        </authorList>
    </citation>
    <scope>NUCLEOTIDE SEQUENCE [LARGE SCALE GENOMIC DNA]</scope>
    <source>
        <strain evidence="1 2">SBV_302_78_2</strain>
    </source>
</reference>
<organism evidence="1 2">
    <name type="scientific">Rhizobium rhizogenes</name>
    <name type="common">Agrobacterium rhizogenes</name>
    <dbReference type="NCBI Taxonomy" id="359"/>
    <lineage>
        <taxon>Bacteria</taxon>
        <taxon>Pseudomonadati</taxon>
        <taxon>Pseudomonadota</taxon>
        <taxon>Alphaproteobacteria</taxon>
        <taxon>Hyphomicrobiales</taxon>
        <taxon>Rhizobiaceae</taxon>
        <taxon>Rhizobium/Agrobacterium group</taxon>
        <taxon>Rhizobium</taxon>
    </lineage>
</organism>
<evidence type="ECO:0000313" key="2">
    <source>
        <dbReference type="Proteomes" id="UP000473658"/>
    </source>
</evidence>
<dbReference type="EMBL" id="QRFF01000002">
    <property type="protein sequence ID" value="KAA3503253.1"/>
    <property type="molecule type" value="Genomic_DNA"/>
</dbReference>
<accession>A0AA88JRR4</accession>
<protein>
    <submittedName>
        <fullName evidence="1">Uncharacterized protein</fullName>
    </submittedName>
</protein>
<dbReference type="RefSeq" id="WP_149898954.1">
    <property type="nucleotide sequence ID" value="NZ_QRFF01000002.1"/>
</dbReference>
<name>A0AA88JRR4_RHIRH</name>
<gene>
    <name evidence="1" type="ORF">DXM27_10370</name>
</gene>
<comment type="caution">
    <text evidence="1">The sequence shown here is derived from an EMBL/GenBank/DDBJ whole genome shotgun (WGS) entry which is preliminary data.</text>
</comment>
<dbReference type="AlphaFoldDB" id="A0AA88JRR4"/>
<sequence>MAEPFNPLDPFDAATDILRREIATAVSNHWTETPAAQLLNDEGKFQSICVALTVCLAASMKAMTNLSDKEAITIIKKSLPNAFKTAAGIMESVESDGETKH</sequence>
<evidence type="ECO:0000313" key="1">
    <source>
        <dbReference type="EMBL" id="KAA3503253.1"/>
    </source>
</evidence>
<dbReference type="Proteomes" id="UP000473658">
    <property type="component" value="Unassembled WGS sequence"/>
</dbReference>
<proteinExistence type="predicted"/>